<dbReference type="AlphaFoldDB" id="C8X566"/>
<keyword evidence="6" id="KW-1185">Reference proteome</keyword>
<dbReference type="EMBL" id="CP001734">
    <property type="protein sequence ID" value="ACV69563.1"/>
    <property type="molecule type" value="Genomic_DNA"/>
</dbReference>
<dbReference type="Gene3D" id="1.20.1090.10">
    <property type="entry name" value="Dehydroquinate synthase-like - alpha domain"/>
    <property type="match status" value="1"/>
</dbReference>
<dbReference type="Pfam" id="PF25137">
    <property type="entry name" value="ADH_Fe_C"/>
    <property type="match status" value="1"/>
</dbReference>
<evidence type="ECO:0000313" key="5">
    <source>
        <dbReference type="EMBL" id="ACV69563.1"/>
    </source>
</evidence>
<dbReference type="PANTHER" id="PTHR11496">
    <property type="entry name" value="ALCOHOL DEHYDROGENASE"/>
    <property type="match status" value="1"/>
</dbReference>
<dbReference type="Gene3D" id="3.40.50.1970">
    <property type="match status" value="1"/>
</dbReference>
<dbReference type="GO" id="GO:0004022">
    <property type="term" value="F:alcohol dehydrogenase (NAD+) activity"/>
    <property type="evidence" value="ECO:0007669"/>
    <property type="project" value="TreeGrafter"/>
</dbReference>
<dbReference type="InterPro" id="IPR056798">
    <property type="entry name" value="ADH_Fe_C"/>
</dbReference>
<evidence type="ECO:0000313" key="6">
    <source>
        <dbReference type="Proteomes" id="UP000001052"/>
    </source>
</evidence>
<dbReference type="FunFam" id="3.40.50.1970:FF:000003">
    <property type="entry name" value="Alcohol dehydrogenase, iron-containing"/>
    <property type="match status" value="1"/>
</dbReference>
<dbReference type="InterPro" id="IPR039697">
    <property type="entry name" value="Alcohol_dehydrogenase_Fe"/>
</dbReference>
<gene>
    <name evidence="5" type="ordered locus">Dret_2279</name>
</gene>
<name>C8X566_DESRD</name>
<evidence type="ECO:0000259" key="3">
    <source>
        <dbReference type="Pfam" id="PF00465"/>
    </source>
</evidence>
<accession>C8X566</accession>
<dbReference type="Pfam" id="PF00465">
    <property type="entry name" value="Fe-ADH"/>
    <property type="match status" value="1"/>
</dbReference>
<feature type="domain" description="Fe-containing alcohol dehydrogenase-like C-terminal" evidence="4">
    <location>
        <begin position="191"/>
        <end position="367"/>
    </location>
</feature>
<dbReference type="GO" id="GO:0046872">
    <property type="term" value="F:metal ion binding"/>
    <property type="evidence" value="ECO:0007669"/>
    <property type="project" value="InterPro"/>
</dbReference>
<organism evidence="5 6">
    <name type="scientific">Desulfohalobium retbaense (strain ATCC 49708 / DSM 5692 / JCM 16813 / HR100)</name>
    <dbReference type="NCBI Taxonomy" id="485915"/>
    <lineage>
        <taxon>Bacteria</taxon>
        <taxon>Pseudomonadati</taxon>
        <taxon>Thermodesulfobacteriota</taxon>
        <taxon>Desulfovibrionia</taxon>
        <taxon>Desulfovibrionales</taxon>
        <taxon>Desulfohalobiaceae</taxon>
        <taxon>Desulfohalobium</taxon>
    </lineage>
</organism>
<dbReference type="RefSeq" id="WP_015752704.1">
    <property type="nucleotide sequence ID" value="NC_013223.1"/>
</dbReference>
<comment type="similarity">
    <text evidence="1">Belongs to the iron-containing alcohol dehydrogenase family.</text>
</comment>
<reference evidence="6" key="1">
    <citation type="submission" date="2009-09" db="EMBL/GenBank/DDBJ databases">
        <title>The complete chromosome of Desulfohalobium retbaense DSM 5692.</title>
        <authorList>
            <consortium name="US DOE Joint Genome Institute (JGI-PGF)"/>
            <person name="Lucas S."/>
            <person name="Copeland A."/>
            <person name="Lapidus A."/>
            <person name="Glavina del Rio T."/>
            <person name="Dalin E."/>
            <person name="Tice H."/>
            <person name="Bruce D."/>
            <person name="Goodwin L."/>
            <person name="Pitluck S."/>
            <person name="Kyrpides N."/>
            <person name="Mavromatis K."/>
            <person name="Ivanova N."/>
            <person name="Mikhailova N."/>
            <person name="Munk A.C."/>
            <person name="Brettin T."/>
            <person name="Detter J.C."/>
            <person name="Han C."/>
            <person name="Tapia R."/>
            <person name="Larimer F."/>
            <person name="Land M."/>
            <person name="Hauser L."/>
            <person name="Markowitz V."/>
            <person name="Cheng J.-F."/>
            <person name="Hugenholtz P."/>
            <person name="Woyke T."/>
            <person name="Wu D."/>
            <person name="Spring S."/>
            <person name="Klenk H.-P."/>
            <person name="Eisen J.A."/>
        </authorList>
    </citation>
    <scope>NUCLEOTIDE SEQUENCE [LARGE SCALE GENOMIC DNA]</scope>
    <source>
        <strain evidence="6">DSM 5692</strain>
    </source>
</reference>
<proteinExistence type="inferred from homology"/>
<evidence type="ECO:0000259" key="4">
    <source>
        <dbReference type="Pfam" id="PF25137"/>
    </source>
</evidence>
<feature type="domain" description="Alcohol dehydrogenase iron-type/glycerol dehydrogenase GldA" evidence="3">
    <location>
        <begin position="11"/>
        <end position="176"/>
    </location>
</feature>
<reference evidence="5 6" key="2">
    <citation type="journal article" date="2010" name="Stand. Genomic Sci.">
        <title>Complete genome sequence of Desulfohalobium retbaense type strain (HR(100)).</title>
        <authorList>
            <person name="Spring S."/>
            <person name="Nolan M."/>
            <person name="Lapidus A."/>
            <person name="Glavina Del Rio T."/>
            <person name="Copeland A."/>
            <person name="Tice H."/>
            <person name="Cheng J.F."/>
            <person name="Lucas S."/>
            <person name="Land M."/>
            <person name="Chen F."/>
            <person name="Bruce D."/>
            <person name="Goodwin L."/>
            <person name="Pitluck S."/>
            <person name="Ivanova N."/>
            <person name="Mavromatis K."/>
            <person name="Mikhailova N."/>
            <person name="Pati A."/>
            <person name="Chen A."/>
            <person name="Palaniappan K."/>
            <person name="Hauser L."/>
            <person name="Chang Y.J."/>
            <person name="Jeffries C.D."/>
            <person name="Munk C."/>
            <person name="Kiss H."/>
            <person name="Chain P."/>
            <person name="Han C."/>
            <person name="Brettin T."/>
            <person name="Detter J.C."/>
            <person name="Schuler E."/>
            <person name="Goker M."/>
            <person name="Rohde M."/>
            <person name="Bristow J."/>
            <person name="Eisen J.A."/>
            <person name="Markowitz V."/>
            <person name="Hugenholtz P."/>
            <person name="Kyrpides N.C."/>
            <person name="Klenk H.P."/>
        </authorList>
    </citation>
    <scope>NUCLEOTIDE SEQUENCE [LARGE SCALE GENOMIC DNA]</scope>
    <source>
        <strain evidence="5 6">DSM 5692</strain>
    </source>
</reference>
<keyword evidence="2" id="KW-0560">Oxidoreductase</keyword>
<evidence type="ECO:0000256" key="1">
    <source>
        <dbReference type="ARBA" id="ARBA00007358"/>
    </source>
</evidence>
<dbReference type="PANTHER" id="PTHR11496:SF102">
    <property type="entry name" value="ALCOHOL DEHYDROGENASE 4"/>
    <property type="match status" value="1"/>
</dbReference>
<protein>
    <submittedName>
        <fullName evidence="5">Iron-containing alcohol dehydrogenase</fullName>
    </submittedName>
</protein>
<sequence>MTLWGQETVLPALVRQGRGEKNDLLPRCTAWGNHGLLVHGASLRENGGLEALQDSCPSGVQVRYWEHAGGEPTVEQVDDLREAAHDHGATWIAAVGGGSVLDLGKACAGLALAPQPTAAYHAAGPPETPALPFAAVPTTAGTGSEATKVAVLTNPLTGVKKALRRQEMLARLVILDADCLKGAPAESMRNAGFDALTQALESLMSTGATWFTTQLAGQGLALLAESLEAALADTGSEAAEQLLLGSFLTGMAFANSRLGVVHGLAHPLGARFSIPHGHVCGLCLPLALEFNREAAPKGLQTAKEALGGKDALAFVRALADRLTLDNPLQGKTISDAGPFINEVLASGSTAHNPRPVSAEDVRFLVRALGLTING</sequence>
<dbReference type="KEGG" id="drt:Dret_2279"/>
<dbReference type="eggNOG" id="COG1454">
    <property type="taxonomic scope" value="Bacteria"/>
</dbReference>
<dbReference type="InterPro" id="IPR001670">
    <property type="entry name" value="ADH_Fe/GldA"/>
</dbReference>
<dbReference type="SUPFAM" id="SSF56796">
    <property type="entry name" value="Dehydroquinate synthase-like"/>
    <property type="match status" value="1"/>
</dbReference>
<dbReference type="HOGENOM" id="CLU_007207_0_0_7"/>
<dbReference type="STRING" id="485915.Dret_2279"/>
<evidence type="ECO:0000256" key="2">
    <source>
        <dbReference type="ARBA" id="ARBA00023002"/>
    </source>
</evidence>
<dbReference type="OrthoDB" id="9778433at2"/>
<dbReference type="Proteomes" id="UP000001052">
    <property type="component" value="Chromosome"/>
</dbReference>